<proteinExistence type="predicted"/>
<protein>
    <submittedName>
        <fullName evidence="2">Uncharacterized protein</fullName>
    </submittedName>
</protein>
<dbReference type="AlphaFoldDB" id="A0AAD1C2I0"/>
<reference evidence="2 3" key="2">
    <citation type="journal article" date="2017" name="Int. J. Syst. Evol. Microbiol.">
        <title>Pseudomonas furukawaii sp. nov., a polychlorinated biphenyl-degrading bacterium isolated from biphenyl-contaminated soil in Japan.</title>
        <authorList>
            <person name="Kimura N."/>
            <person name="Watanabe T."/>
            <person name="Suenaga H."/>
            <person name="Fujihara H."/>
            <person name="Futagami T."/>
            <person name="Goto M."/>
            <person name="Hanada S."/>
            <person name="Hirose J."/>
        </authorList>
    </citation>
    <scope>NUCLEOTIDE SEQUENCE [LARGE SCALE GENOMIC DNA]</scope>
    <source>
        <strain evidence="3">DSM 10086 / NBRC 110670 / KF707</strain>
    </source>
</reference>
<evidence type="ECO:0000313" key="3">
    <source>
        <dbReference type="Proteomes" id="UP000218554"/>
    </source>
</evidence>
<dbReference type="Proteomes" id="UP000218554">
    <property type="component" value="Chromosome"/>
</dbReference>
<organism evidence="2 3">
    <name type="scientific">Metapseudomonas furukawaii</name>
    <name type="common">Pseudomonas furukawaii</name>
    <dbReference type="NCBI Taxonomy" id="1149133"/>
    <lineage>
        <taxon>Bacteria</taxon>
        <taxon>Pseudomonadati</taxon>
        <taxon>Pseudomonadota</taxon>
        <taxon>Gammaproteobacteria</taxon>
        <taxon>Pseudomonadales</taxon>
        <taxon>Pseudomonadaceae</taxon>
        <taxon>Metapseudomonas</taxon>
    </lineage>
</organism>
<evidence type="ECO:0000313" key="2">
    <source>
        <dbReference type="EMBL" id="BAU75411.1"/>
    </source>
</evidence>
<evidence type="ECO:0000256" key="1">
    <source>
        <dbReference type="SAM" id="MobiDB-lite"/>
    </source>
</evidence>
<name>A0AAD1C2I0_METFU</name>
<reference evidence="3" key="1">
    <citation type="submission" date="2015-05" db="EMBL/GenBank/DDBJ databases">
        <title>Draft genome sequencing of a biphenyl-degrading bacterium, Pseudomonas balearica KF707 (=NBRC110670).</title>
        <authorList>
            <person name="Kimura N."/>
            <person name="Hirose J."/>
            <person name="Watanabe T."/>
            <person name="Suenaga H."/>
            <person name="Fujihara H."/>
            <person name="Noguchi M."/>
            <person name="Hashimoto M."/>
            <person name="Shimodaira J."/>
            <person name="Tsuchikane K."/>
            <person name="Hosoyama A."/>
            <person name="Yamazoe A."/>
            <person name="Fujita N."/>
            <person name="Furukawa K."/>
        </authorList>
    </citation>
    <scope>NUCLEOTIDE SEQUENCE [LARGE SCALE GENOMIC DNA]</scope>
    <source>
        <strain evidence="3">DSM 10086 / NBRC 110670 / KF707</strain>
    </source>
</reference>
<accession>A0AAD1C2I0</accession>
<dbReference type="KEGG" id="pfuw:KF707C_37230"/>
<feature type="region of interest" description="Disordered" evidence="1">
    <location>
        <begin position="1"/>
        <end position="20"/>
    </location>
</feature>
<gene>
    <name evidence="2" type="ORF">KF707C_37230</name>
</gene>
<dbReference type="EMBL" id="AP014862">
    <property type="protein sequence ID" value="BAU75411.1"/>
    <property type="molecule type" value="Genomic_DNA"/>
</dbReference>
<keyword evidence="3" id="KW-1185">Reference proteome</keyword>
<sequence length="65" mass="7205">MLHHALPETASGPSKKGSHCINAGRIAQRMPNQAQNTRYCVSLRRRRQPGAARKRCHWAATNGKA</sequence>